<evidence type="ECO:0000259" key="1">
    <source>
        <dbReference type="Pfam" id="PF04738"/>
    </source>
</evidence>
<dbReference type="InterPro" id="IPR006827">
    <property type="entry name" value="Lant_deHydtase_N"/>
</dbReference>
<evidence type="ECO:0000259" key="2">
    <source>
        <dbReference type="Pfam" id="PF14028"/>
    </source>
</evidence>
<organism evidence="3 4">
    <name type="scientific">Thalassomonas viridans</name>
    <dbReference type="NCBI Taxonomy" id="137584"/>
    <lineage>
        <taxon>Bacteria</taxon>
        <taxon>Pseudomonadati</taxon>
        <taxon>Pseudomonadota</taxon>
        <taxon>Gammaproteobacteria</taxon>
        <taxon>Alteromonadales</taxon>
        <taxon>Colwelliaceae</taxon>
        <taxon>Thalassomonas</taxon>
    </lineage>
</organism>
<sequence length="1040" mass="118057">MQNNSISADNFFLARSPKFSFETLTRWQGEQDELVQQLKSWLEQPGVKEALYIASPSLCERLLEWKVKPGSKQEKKLIHSLAKYFIRMCSRPTPFGLFSGISNGEIAEESQLELPADLASRRITRLDMFYLSSIKDLLAKKLANNATLKVKLNTSSYAVGDQLRYIEAYQSKDARHYRLSSVEIDECIDWLQQNCGQVNELGRLKADFQSRFPEADSEDIDEYFEALVEEGVLVPELLLSLTDPEPAKLLAKQLVELGEGELADAIMTAVHRLNEIDNRGSAEINDYKAIYQQLKALPFEVEESKLFQVDWFKGGDNLTLSEASTRQLLDSLTLLQKASYRKNSALENFTTEFNKRFEGQFVPLSYLLDDESGISYTDDTGYETPLLAGLQLIVNGGEAKMPAANVLESLVVDKLVLSEGSKTQELKITKKELKKLTADIKDVPQLPGSFSVMCSLHQDENNREQIHLQGVSGPSAANLMGRFCHLDDKLYQNVKQHLSKEEALAPEAIFAEIVHLPEGRPGNVIARPRLREHEIVFLADTSLTDDKQIPVSDLYVCVEGSLVKLWSKRLNRQVIPRLSSAHNYSARSLGIYKFLCMLQHQEVSTPGFAWPASLGSVAYTPRVKLDNIILVPRTWRLEKAELEKIKPGSDFSDKMQALLDKYHLPRMVTYSVADNVLTLDLLNPICFEILLGEIKHVKKVTLKESLTEVFPSRLQQQGQHFAHELLIPFINKKTRLAPVFADYPERQLDRNAAKRNFMPGSEWLSIKIYGGNSQVEKALTEKLAPAMEQLKAAGAYEKSFFIRYGDPDWHLRLRFYGDPQKLMSQVLPACYAELDPLIQNGQLKRIELFTYDREVERYGGAESMPYVENIFAADSLTAAATAELTAEYDETARGYATILGCDRLLNDFGFSMQEKYEVMDRLRIGYGKEFNENASLRKQLGEKFREHEQVLKTALTLQNDDELFTEINSLLEHRSGLIAPDVEAIQALDKGGKLGCEIKTLLKSILHMHTNRMFKAYGRQQELVAYDFLRRYYHSSLKHS</sequence>
<evidence type="ECO:0000313" key="4">
    <source>
        <dbReference type="Proteomes" id="UP000032352"/>
    </source>
</evidence>
<feature type="domain" description="Lantibiotic dehydratase N-terminal" evidence="1">
    <location>
        <begin position="44"/>
        <end position="690"/>
    </location>
</feature>
<reference evidence="3 4" key="2">
    <citation type="journal article" date="2022" name="Mar. Drugs">
        <title>Bioassay-Guided Fractionation Leads to the Detection of Cholic Acid Generated by the Rare Thalassomonas sp.</title>
        <authorList>
            <person name="Pheiffer F."/>
            <person name="Schneider Y.K."/>
            <person name="Hansen E.H."/>
            <person name="Andersen J.H."/>
            <person name="Isaksson J."/>
            <person name="Busche T."/>
            <person name="R C."/>
            <person name="Kalinowski J."/>
            <person name="Zyl L.V."/>
            <person name="Trindade M."/>
        </authorList>
    </citation>
    <scope>NUCLEOTIDE SEQUENCE [LARGE SCALE GENOMIC DNA]</scope>
    <source>
        <strain evidence="3 4">XOM25</strain>
    </source>
</reference>
<protein>
    <submittedName>
        <fullName evidence="3">Lantibiotic dehydratase</fullName>
    </submittedName>
</protein>
<name>A0AAF0C872_9GAMM</name>
<dbReference type="EMBL" id="CP059733">
    <property type="protein sequence ID" value="WDE04423.1"/>
    <property type="molecule type" value="Genomic_DNA"/>
</dbReference>
<proteinExistence type="predicted"/>
<feature type="domain" description="Thiopeptide-type bacteriocin biosynthesis" evidence="2">
    <location>
        <begin position="763"/>
        <end position="1033"/>
    </location>
</feature>
<dbReference type="Pfam" id="PF14028">
    <property type="entry name" value="Lant_dehydr_C"/>
    <property type="match status" value="1"/>
</dbReference>
<dbReference type="Pfam" id="PF04738">
    <property type="entry name" value="Lant_dehydr_N"/>
    <property type="match status" value="1"/>
</dbReference>
<evidence type="ECO:0000313" key="3">
    <source>
        <dbReference type="EMBL" id="WDE04423.1"/>
    </source>
</evidence>
<dbReference type="InterPro" id="IPR023809">
    <property type="entry name" value="Thiopep_bacteriocin_synth_dom"/>
</dbReference>
<reference evidence="3 4" key="1">
    <citation type="journal article" date="2015" name="Genome Announc.">
        <title>Draft Genome Sequences of Marine Isolates of Thalassomonas viridans and Thalassomonas actiniarum.</title>
        <authorList>
            <person name="Olonade I."/>
            <person name="van Zyl L.J."/>
            <person name="Trindade M."/>
        </authorList>
    </citation>
    <scope>NUCLEOTIDE SEQUENCE [LARGE SCALE GENOMIC DNA]</scope>
    <source>
        <strain evidence="3 4">XOM25</strain>
    </source>
</reference>
<dbReference type="Proteomes" id="UP000032352">
    <property type="component" value="Chromosome"/>
</dbReference>
<dbReference type="NCBIfam" id="TIGR03891">
    <property type="entry name" value="thiopep_ocin"/>
    <property type="match status" value="1"/>
</dbReference>
<dbReference type="AlphaFoldDB" id="A0AAF0C872"/>
<dbReference type="RefSeq" id="WP_044841999.1">
    <property type="nucleotide sequence ID" value="NZ_CP059733.1"/>
</dbReference>
<accession>A0AAF0C872</accession>
<keyword evidence="4" id="KW-1185">Reference proteome</keyword>
<dbReference type="KEGG" id="tvd:SG34_024275"/>
<gene>
    <name evidence="3" type="ORF">SG34_024275</name>
</gene>